<organism evidence="1 2">
    <name type="scientific">Blastopirellula retiformator</name>
    <dbReference type="NCBI Taxonomy" id="2527970"/>
    <lineage>
        <taxon>Bacteria</taxon>
        <taxon>Pseudomonadati</taxon>
        <taxon>Planctomycetota</taxon>
        <taxon>Planctomycetia</taxon>
        <taxon>Pirellulales</taxon>
        <taxon>Pirellulaceae</taxon>
        <taxon>Blastopirellula</taxon>
    </lineage>
</organism>
<evidence type="ECO:0000313" key="2">
    <source>
        <dbReference type="Proteomes" id="UP000318878"/>
    </source>
</evidence>
<dbReference type="EMBL" id="SJPF01000002">
    <property type="protein sequence ID" value="TWT34352.1"/>
    <property type="molecule type" value="Genomic_DNA"/>
</dbReference>
<dbReference type="AlphaFoldDB" id="A0A5C5V9F2"/>
<dbReference type="Proteomes" id="UP000318878">
    <property type="component" value="Unassembled WGS sequence"/>
</dbReference>
<comment type="caution">
    <text evidence="1">The sequence shown here is derived from an EMBL/GenBank/DDBJ whole genome shotgun (WGS) entry which is preliminary data.</text>
</comment>
<protein>
    <recommendedName>
        <fullName evidence="3">Nickel uptake substrate-specific transmembrane region</fullName>
    </recommendedName>
</protein>
<evidence type="ECO:0000313" key="1">
    <source>
        <dbReference type="EMBL" id="TWT34352.1"/>
    </source>
</evidence>
<evidence type="ECO:0008006" key="3">
    <source>
        <dbReference type="Google" id="ProtNLM"/>
    </source>
</evidence>
<dbReference type="PROSITE" id="PS51257">
    <property type="entry name" value="PROKAR_LIPOPROTEIN"/>
    <property type="match status" value="1"/>
</dbReference>
<dbReference type="Gene3D" id="2.60.40.1120">
    <property type="entry name" value="Carboxypeptidase-like, regulatory domain"/>
    <property type="match status" value="1"/>
</dbReference>
<accession>A0A5C5V9F2</accession>
<reference evidence="1 2" key="1">
    <citation type="submission" date="2019-02" db="EMBL/GenBank/DDBJ databases">
        <title>Deep-cultivation of Planctomycetes and their phenomic and genomic characterization uncovers novel biology.</title>
        <authorList>
            <person name="Wiegand S."/>
            <person name="Jogler M."/>
            <person name="Boedeker C."/>
            <person name="Pinto D."/>
            <person name="Vollmers J."/>
            <person name="Rivas-Marin E."/>
            <person name="Kohn T."/>
            <person name="Peeters S.H."/>
            <person name="Heuer A."/>
            <person name="Rast P."/>
            <person name="Oberbeckmann S."/>
            <person name="Bunk B."/>
            <person name="Jeske O."/>
            <person name="Meyerdierks A."/>
            <person name="Storesund J.E."/>
            <person name="Kallscheuer N."/>
            <person name="Luecker S."/>
            <person name="Lage O.M."/>
            <person name="Pohl T."/>
            <person name="Merkel B.J."/>
            <person name="Hornburger P."/>
            <person name="Mueller R.-W."/>
            <person name="Bruemmer F."/>
            <person name="Labrenz M."/>
            <person name="Spormann A.M."/>
            <person name="Op Den Camp H."/>
            <person name="Overmann J."/>
            <person name="Amann R."/>
            <person name="Jetten M.S.M."/>
            <person name="Mascher T."/>
            <person name="Medema M.H."/>
            <person name="Devos D.P."/>
            <person name="Kaster A.-K."/>
            <person name="Ovreas L."/>
            <person name="Rohde M."/>
            <person name="Galperin M.Y."/>
            <person name="Jogler C."/>
        </authorList>
    </citation>
    <scope>NUCLEOTIDE SEQUENCE [LARGE SCALE GENOMIC DNA]</scope>
    <source>
        <strain evidence="1 2">Enr8</strain>
    </source>
</reference>
<gene>
    <name evidence="1" type="ORF">Enr8_17460</name>
</gene>
<sequence length="158" mass="16890">MRLRTQRSSFAPTLPLVLLWSAIAVLAGCGGTASRNPGVDVFPTRVRVTYQGGPVEGARVSFNSTESQRSASGVTDADGIAELTTFDYGDGAILGNHQVKISKDVMETMREANPDDPTSAAVVRPKHFLPKRYGSFKSSGLTASVAQGENQLDFELQD</sequence>
<name>A0A5C5V9F2_9BACT</name>
<proteinExistence type="predicted"/>
<keyword evidence="2" id="KW-1185">Reference proteome</keyword>